<feature type="compositionally biased region" description="Basic and acidic residues" evidence="2">
    <location>
        <begin position="1614"/>
        <end position="1623"/>
    </location>
</feature>
<feature type="coiled-coil region" evidence="1">
    <location>
        <begin position="826"/>
        <end position="853"/>
    </location>
</feature>
<sequence length="1640" mass="177147">MSVGTTTEGTAASNLTVRVMAGPEMGISCSSNAGPYTSECSLSGWTFQAKGTRFQATKRVWVRPLSGSTQATWSILFDGEGLAPRRSRVSAGRDTLPPLPVGNAVPFQGNVTIRTQFATLPYSAQGAPETKLTVPVQAWVNNDFLLLYDESRILSPTGKLRVERNQNFVEFSWLPSTTAAGDRATVDALTAVIGNKTFSGLPAGARSLSGRFNINFLKNGSEYLSLEYALSRTRDAVVACGTSLPACSGGTVCEAGLQVCAPGTVWTSLGNNASPRNTLIHEQFKAWNDSGAQQLASAPGDFGMQGDKLAQGVLCDPGEGQDPVATFTSTVLNYSGELACSTGRPTYFARLNTQRDLRAVIPGAPVLESRQMLQACASDLQVLPQGTQPAGVRSFFQQRLQNPAQCFSVARTFDALALLGSTKQTSRDRLRWYLMQQWIGAHAFVASQTALQRKSYDYLGDNAEVQLPTLANSLDQFERGWELFLSSFMPFVGGDFGIDGACEFKNPDYRLPSNPVDVWTLTGGDLLQTRYFNWWLMPQGSDLTFMWYPDPSKQDSCSRYTAENCAANPALCPQHPSRCGLGYYPILGFGEGVNGDLAHKFYVYKYAAEYMSGPDEALIVEHTSGGQRHFASYELPFMFGRLSDAPIVARRKAGQYQFFDANHANGPIESSSNGYYLPTDYSAPFIEDEPPLVGDVPQSTAGIVLFDHALSDAELRVAAGRSFSSYLNRAGERLPPSGNLPHHEQGIGLPTAALEGVTAHLELLNAELERVARTTSCGVVTPGSPRALVVERFGRTLRQALSIESTAGLQQRQMVSAYCEGNTQMASGVEARFKQARAELEATRNRAQRTLQAMLACQSTEIPENEAPLLFRSVTGDSERFFASSDYIKTYAESALLSAEANVAAARTAWEQQRVSGIQQTLSTQDAARRVERLQAEYGQPLVQACGLDVEAKDALALFDPTQPNALTPESCYVAKQTPECDVSISTLVPAVTQEQARSSMCLWYELQAQGLITLPSPFSNVIASWTTATVSNGFVSANGKQFETKYLYQPPFTLDRVPTTAIANSQQLCRMAWGGDHPLPSPVDLGKGLSNTCYRGELGTARLGITAAAQSLQVARAAWADAQDRYDIASGKCTTLVVSQGQRTALRAARDAEMIRLSGAKETADRIGAGFNSLDRSLGLAEQGAQLGAAAGPVGAAIGAGVGFVVGLFGADAADDSVQLQQEIFLTDLEFQGRVDVLNLGLAVTQCLADARLSMEGIKTAALQVDRAVTDVELSLLKLRNMTAQVQQSAATGLAVVQREKGRTVASVAHHYWLDEHISEANESFEWARRLTYLLALSLEYEMQRSLVERQAALDATRPAQLRSTYNTLLAMKFVAKVGNRSPGEDTVFISLRDEVLKLASHENAPEGERAFTRGERFARRISAPQHAVFDRQGHYLGQGIQFSMPVPNGLAHRCAERLWSVRANMVGNIVNWPQAQGAQLLLYKRNTFQSRWCGSLGLGDGSRYQVRVHSPTVDLSGQPPLVTAAGTNAWSVASIQSRLNEPAGSWTSLPCNTQSGCSDELAGRGFFGDYMVVLPEAGLLANGFPVSAVEDVMLAFEVESVSNAPEPGSLKAGEEVSRQETDASSCEAGPTGIVSCSM</sequence>
<dbReference type="Proteomes" id="UP000278907">
    <property type="component" value="Unassembled WGS sequence"/>
</dbReference>
<keyword evidence="1" id="KW-0175">Coiled coil</keyword>
<accession>A0ABX9QPQ1</accession>
<evidence type="ECO:0000313" key="4">
    <source>
        <dbReference type="Proteomes" id="UP000278907"/>
    </source>
</evidence>
<name>A0ABX9QPQ1_9BACT</name>
<gene>
    <name evidence="3" type="ORF">D7Y13_05500</name>
</gene>
<protein>
    <submittedName>
        <fullName evidence="3">Uncharacterized protein</fullName>
    </submittedName>
</protein>
<dbReference type="EMBL" id="RAWI01000025">
    <property type="protein sequence ID" value="RKI14811.1"/>
    <property type="molecule type" value="Genomic_DNA"/>
</dbReference>
<comment type="caution">
    <text evidence="3">The sequence shown here is derived from an EMBL/GenBank/DDBJ whole genome shotgun (WGS) entry which is preliminary data.</text>
</comment>
<evidence type="ECO:0000256" key="1">
    <source>
        <dbReference type="SAM" id="Coils"/>
    </source>
</evidence>
<organism evidence="3 4">
    <name type="scientific">Corallococcus praedator</name>
    <dbReference type="NCBI Taxonomy" id="2316724"/>
    <lineage>
        <taxon>Bacteria</taxon>
        <taxon>Pseudomonadati</taxon>
        <taxon>Myxococcota</taxon>
        <taxon>Myxococcia</taxon>
        <taxon>Myxococcales</taxon>
        <taxon>Cystobacterineae</taxon>
        <taxon>Myxococcaceae</taxon>
        <taxon>Corallococcus</taxon>
    </lineage>
</organism>
<proteinExistence type="predicted"/>
<keyword evidence="4" id="KW-1185">Reference proteome</keyword>
<evidence type="ECO:0000313" key="3">
    <source>
        <dbReference type="EMBL" id="RKI14811.1"/>
    </source>
</evidence>
<reference evidence="3 4" key="1">
    <citation type="submission" date="2018-09" db="EMBL/GenBank/DDBJ databases">
        <authorList>
            <person name="Livingstone P.G."/>
            <person name="Whitworth D.E."/>
        </authorList>
    </citation>
    <scope>NUCLEOTIDE SEQUENCE [LARGE SCALE GENOMIC DNA]</scope>
    <source>
        <strain evidence="3 4">CA031B</strain>
    </source>
</reference>
<feature type="region of interest" description="Disordered" evidence="2">
    <location>
        <begin position="1606"/>
        <end position="1633"/>
    </location>
</feature>
<evidence type="ECO:0000256" key="2">
    <source>
        <dbReference type="SAM" id="MobiDB-lite"/>
    </source>
</evidence>